<proteinExistence type="predicted"/>
<dbReference type="GO" id="GO:0043709">
    <property type="term" value="P:cell adhesion involved in single-species biofilm formation"/>
    <property type="evidence" value="ECO:0007669"/>
    <property type="project" value="TreeGrafter"/>
</dbReference>
<dbReference type="NCBIfam" id="TIGR00254">
    <property type="entry name" value="GGDEF"/>
    <property type="match status" value="1"/>
</dbReference>
<dbReference type="InterPro" id="IPR029787">
    <property type="entry name" value="Nucleotide_cyclase"/>
</dbReference>
<evidence type="ECO:0000256" key="2">
    <source>
        <dbReference type="ARBA" id="ARBA00034247"/>
    </source>
</evidence>
<dbReference type="InterPro" id="IPR000160">
    <property type="entry name" value="GGDEF_dom"/>
</dbReference>
<dbReference type="PROSITE" id="PS50887">
    <property type="entry name" value="GGDEF"/>
    <property type="match status" value="1"/>
</dbReference>
<name>A0A7V8U9K0_9SPHN</name>
<sequence>MRPWQKILLAIAFSVVATLVALETLVLATGEPIEFIYWAFGIICPIFVSAPTSYVLVRQAEANRRLNLELLVAQRELLTRADRDHLTDVLSRAAFYRHAAAYAGDAPASVLLVDIDHFKAINDGHGHALGDAALRLVASTLQAALRPDDLLGRVGGEEFAVLLSEMPLPLALAIAERARGAIAGLCMRSADGSRVGLSISIGVASYDAGASLDAALAQADQAMYRAKREGRNRVMVAH</sequence>
<comment type="catalytic activity">
    <reaction evidence="2">
        <text>2 GTP = 3',3'-c-di-GMP + 2 diphosphate</text>
        <dbReference type="Rhea" id="RHEA:24898"/>
        <dbReference type="ChEBI" id="CHEBI:33019"/>
        <dbReference type="ChEBI" id="CHEBI:37565"/>
        <dbReference type="ChEBI" id="CHEBI:58805"/>
        <dbReference type="EC" id="2.7.7.65"/>
    </reaction>
</comment>
<dbReference type="Pfam" id="PF00990">
    <property type="entry name" value="GGDEF"/>
    <property type="match status" value="1"/>
</dbReference>
<comment type="caution">
    <text evidence="5">The sequence shown here is derived from an EMBL/GenBank/DDBJ whole genome shotgun (WGS) entry which is preliminary data.</text>
</comment>
<keyword evidence="3" id="KW-0472">Membrane</keyword>
<dbReference type="SUPFAM" id="SSF55073">
    <property type="entry name" value="Nucleotide cyclase"/>
    <property type="match status" value="1"/>
</dbReference>
<dbReference type="EC" id="2.7.7.65" evidence="1"/>
<evidence type="ECO:0000313" key="6">
    <source>
        <dbReference type="Proteomes" id="UP000589292"/>
    </source>
</evidence>
<evidence type="ECO:0000256" key="1">
    <source>
        <dbReference type="ARBA" id="ARBA00012528"/>
    </source>
</evidence>
<keyword evidence="3" id="KW-0812">Transmembrane</keyword>
<dbReference type="Gene3D" id="3.30.70.270">
    <property type="match status" value="1"/>
</dbReference>
<dbReference type="PANTHER" id="PTHR45138:SF9">
    <property type="entry name" value="DIGUANYLATE CYCLASE DGCM-RELATED"/>
    <property type="match status" value="1"/>
</dbReference>
<dbReference type="GO" id="GO:1902201">
    <property type="term" value="P:negative regulation of bacterial-type flagellum-dependent cell motility"/>
    <property type="evidence" value="ECO:0007669"/>
    <property type="project" value="TreeGrafter"/>
</dbReference>
<dbReference type="InterPro" id="IPR050469">
    <property type="entry name" value="Diguanylate_Cyclase"/>
</dbReference>
<dbReference type="SMART" id="SM00267">
    <property type="entry name" value="GGDEF"/>
    <property type="match status" value="1"/>
</dbReference>
<keyword evidence="3" id="KW-1133">Transmembrane helix</keyword>
<reference evidence="5 6" key="1">
    <citation type="journal article" date="1994" name="Int. J. Syst. Bacteriol.">
        <title>Phylogenetic positions of novel aerobic, bacteriochlorophyll a-containing bacteria and description of Roseococcus thiosulfatophilus gen. nov., sp. nov., Erythromicrobium ramosum gen. nov., sp. nov., and Erythrobacter litoralis sp. nov.</title>
        <authorList>
            <person name="Yurkov V."/>
            <person name="Stackebrandt E."/>
            <person name="Holmes A."/>
            <person name="Fuerst J.A."/>
            <person name="Hugenholtz P."/>
            <person name="Golecki J."/>
            <person name="Gad'on N."/>
            <person name="Gorlenko V.M."/>
            <person name="Kompantseva E.I."/>
            <person name="Drews G."/>
        </authorList>
    </citation>
    <scope>NUCLEOTIDE SEQUENCE [LARGE SCALE GENOMIC DNA]</scope>
    <source>
        <strain evidence="5 6">KR-99</strain>
    </source>
</reference>
<dbReference type="GO" id="GO:0052621">
    <property type="term" value="F:diguanylate cyclase activity"/>
    <property type="evidence" value="ECO:0007669"/>
    <property type="project" value="UniProtKB-EC"/>
</dbReference>
<protein>
    <recommendedName>
        <fullName evidence="1">diguanylate cyclase</fullName>
        <ecNumber evidence="1">2.7.7.65</ecNumber>
    </recommendedName>
</protein>
<dbReference type="AlphaFoldDB" id="A0A7V8U9K0"/>
<dbReference type="EMBL" id="VDES01000003">
    <property type="protein sequence ID" value="MBA1375487.1"/>
    <property type="molecule type" value="Genomic_DNA"/>
</dbReference>
<evidence type="ECO:0000259" key="4">
    <source>
        <dbReference type="PROSITE" id="PS50887"/>
    </source>
</evidence>
<dbReference type="CDD" id="cd01949">
    <property type="entry name" value="GGDEF"/>
    <property type="match status" value="1"/>
</dbReference>
<gene>
    <name evidence="5" type="ORF">FG486_14150</name>
</gene>
<dbReference type="RefSeq" id="WP_181268034.1">
    <property type="nucleotide sequence ID" value="NZ_BAAAGB010000001.1"/>
</dbReference>
<dbReference type="Proteomes" id="UP000589292">
    <property type="component" value="Unassembled WGS sequence"/>
</dbReference>
<dbReference type="FunFam" id="3.30.70.270:FF:000001">
    <property type="entry name" value="Diguanylate cyclase domain protein"/>
    <property type="match status" value="1"/>
</dbReference>
<feature type="domain" description="GGDEF" evidence="4">
    <location>
        <begin position="106"/>
        <end position="238"/>
    </location>
</feature>
<accession>A0A7V8U9K0</accession>
<evidence type="ECO:0000256" key="3">
    <source>
        <dbReference type="SAM" id="Phobius"/>
    </source>
</evidence>
<feature type="transmembrane region" description="Helical" evidence="3">
    <location>
        <begin position="35"/>
        <end position="57"/>
    </location>
</feature>
<feature type="transmembrane region" description="Helical" evidence="3">
    <location>
        <begin position="7"/>
        <end position="29"/>
    </location>
</feature>
<organism evidence="5 6">
    <name type="scientific">Sphingomonas ursincola</name>
    <dbReference type="NCBI Taxonomy" id="56361"/>
    <lineage>
        <taxon>Bacteria</taxon>
        <taxon>Pseudomonadati</taxon>
        <taxon>Pseudomonadota</taxon>
        <taxon>Alphaproteobacteria</taxon>
        <taxon>Sphingomonadales</taxon>
        <taxon>Sphingomonadaceae</taxon>
        <taxon>Sphingomonas</taxon>
    </lineage>
</organism>
<evidence type="ECO:0000313" key="5">
    <source>
        <dbReference type="EMBL" id="MBA1375487.1"/>
    </source>
</evidence>
<dbReference type="GO" id="GO:0005886">
    <property type="term" value="C:plasma membrane"/>
    <property type="evidence" value="ECO:0007669"/>
    <property type="project" value="TreeGrafter"/>
</dbReference>
<dbReference type="InterPro" id="IPR043128">
    <property type="entry name" value="Rev_trsase/Diguanyl_cyclase"/>
</dbReference>
<dbReference type="PANTHER" id="PTHR45138">
    <property type="entry name" value="REGULATORY COMPONENTS OF SENSORY TRANSDUCTION SYSTEM"/>
    <property type="match status" value="1"/>
</dbReference>
<keyword evidence="6" id="KW-1185">Reference proteome</keyword>